<dbReference type="Pfam" id="PF05763">
    <property type="entry name" value="DUF835"/>
    <property type="match status" value="1"/>
</dbReference>
<feature type="transmembrane region" description="Helical" evidence="1">
    <location>
        <begin position="6"/>
        <end position="29"/>
    </location>
</feature>
<evidence type="ECO:0000313" key="3">
    <source>
        <dbReference type="EMBL" id="AMM54185.1"/>
    </source>
</evidence>
<dbReference type="AlphaFoldDB" id="A0A127BAG7"/>
<proteinExistence type="predicted"/>
<accession>A0A127BAG7</accession>
<feature type="domain" description="DUF835" evidence="2">
    <location>
        <begin position="130"/>
        <end position="262"/>
    </location>
</feature>
<evidence type="ECO:0000259" key="2">
    <source>
        <dbReference type="Pfam" id="PF05763"/>
    </source>
</evidence>
<reference evidence="4" key="1">
    <citation type="submission" date="2015-02" db="EMBL/GenBank/DDBJ databases">
        <title>Pyrococcus kukulkanii sp. nov., a novel hyperthermophilic archaeon isolated from a deep-sea hydrothermal vent at the Guaymas Basin.</title>
        <authorList>
            <person name="Oger P.M."/>
            <person name="Callac N."/>
            <person name="Jebbar M."/>
            <person name="Godfroy A."/>
        </authorList>
    </citation>
    <scope>NUCLEOTIDE SEQUENCE [LARGE SCALE GENOMIC DNA]</scope>
    <source>
        <strain evidence="4">NCB100</strain>
    </source>
</reference>
<dbReference type="STRING" id="1609559.TQ32_06620"/>
<dbReference type="RefSeq" id="WP_068322574.1">
    <property type="nucleotide sequence ID" value="NZ_CP010835.1"/>
</dbReference>
<name>A0A127BAG7_9EURY</name>
<organism evidence="3 4">
    <name type="scientific">Pyrococcus kukulkanii</name>
    <dbReference type="NCBI Taxonomy" id="1609559"/>
    <lineage>
        <taxon>Archaea</taxon>
        <taxon>Methanobacteriati</taxon>
        <taxon>Methanobacteriota</taxon>
        <taxon>Thermococci</taxon>
        <taxon>Thermococcales</taxon>
        <taxon>Thermococcaceae</taxon>
        <taxon>Pyrococcus</taxon>
    </lineage>
</organism>
<keyword evidence="1" id="KW-0472">Membrane</keyword>
<feature type="transmembrane region" description="Helical" evidence="1">
    <location>
        <begin position="83"/>
        <end position="104"/>
    </location>
</feature>
<dbReference type="Proteomes" id="UP000070587">
    <property type="component" value="Chromosome"/>
</dbReference>
<evidence type="ECO:0000313" key="4">
    <source>
        <dbReference type="Proteomes" id="UP000070587"/>
    </source>
</evidence>
<keyword evidence="1" id="KW-1133">Transmembrane helix</keyword>
<evidence type="ECO:0000256" key="1">
    <source>
        <dbReference type="SAM" id="Phobius"/>
    </source>
</evidence>
<protein>
    <recommendedName>
        <fullName evidence="2">DUF835 domain-containing protein</fullName>
    </recommendedName>
</protein>
<keyword evidence="1" id="KW-0812">Transmembrane</keyword>
<gene>
    <name evidence="3" type="ORF">TQ32_06620</name>
</gene>
<reference evidence="3 4" key="2">
    <citation type="journal article" date="2016" name="Int. J. Syst. Evol. Microbiol.">
        <title>Pyrococcus kukulkanii sp. nov., a hyperthermophilic, piezophilic archaeon isolated from a deep-sea hydrothermal vent.</title>
        <authorList>
            <person name="Callac N."/>
            <person name="Oger P."/>
            <person name="Lesongeur F."/>
            <person name="Rattray J.E."/>
            <person name="Vannier P."/>
            <person name="Michoud G."/>
            <person name="Beauverger M."/>
            <person name="Gayet N."/>
            <person name="Rouxel O."/>
            <person name="Jebbar M."/>
            <person name="Godfroy A."/>
        </authorList>
    </citation>
    <scope>NUCLEOTIDE SEQUENCE [LARGE SCALE GENOMIC DNA]</scope>
    <source>
        <strain evidence="3 4">NCB100</strain>
    </source>
</reference>
<sequence>MEIVHLGYFVRDLLVMATTLTAAVIILMLRRRARATLRYRPFALASFSGFISFLLITIAQIIGALINTTVLYAEKDYWQAIRSVMLTIAAFLLLFSVMMFYLPFGSGKYMVLKVVTEPTIEAWGGYWCRKEECYAAFKKLLEMRLPGIAITRDPPNIFREKLGLKLTPVIWISKVQHEDAVSPTRLEYLTQRLADFLKSVDVDKVILIDCVDYLILENGEDAVFKFITTLKDFATLNRGILIVSIEKEALSEKAYNFLTSELEPLEKLRMKAREES</sequence>
<dbReference type="EMBL" id="CP010835">
    <property type="protein sequence ID" value="AMM54185.1"/>
    <property type="molecule type" value="Genomic_DNA"/>
</dbReference>
<dbReference type="GeneID" id="28491494"/>
<dbReference type="OrthoDB" id="86314at2157"/>
<dbReference type="KEGG" id="pyc:TQ32_06620"/>
<feature type="transmembrane region" description="Helical" evidence="1">
    <location>
        <begin position="41"/>
        <end position="63"/>
    </location>
</feature>
<dbReference type="InterPro" id="IPR008553">
    <property type="entry name" value="DUF835"/>
</dbReference>
<dbReference type="PATRIC" id="fig|1609559.3.peg.1393"/>